<organism evidence="9 10">
    <name type="scientific">Allochromatium vinosum (strain ATCC 17899 / DSM 180 / NBRC 103801 / NCIMB 10441 / D)</name>
    <name type="common">Chromatium vinosum</name>
    <dbReference type="NCBI Taxonomy" id="572477"/>
    <lineage>
        <taxon>Bacteria</taxon>
        <taxon>Pseudomonadati</taxon>
        <taxon>Pseudomonadota</taxon>
        <taxon>Gammaproteobacteria</taxon>
        <taxon>Chromatiales</taxon>
        <taxon>Chromatiaceae</taxon>
        <taxon>Allochromatium</taxon>
    </lineage>
</organism>
<dbReference type="OrthoDB" id="9813689at2"/>
<evidence type="ECO:0000256" key="3">
    <source>
        <dbReference type="ARBA" id="ARBA00022475"/>
    </source>
</evidence>
<dbReference type="HOGENOM" id="CLU_051078_1_1_6"/>
<comment type="similarity">
    <text evidence="2">Belongs to the UPF0073 (Hly-III) family.</text>
</comment>
<feature type="transmembrane region" description="Helical" evidence="8">
    <location>
        <begin position="126"/>
        <end position="148"/>
    </location>
</feature>
<evidence type="ECO:0000313" key="9">
    <source>
        <dbReference type="EMBL" id="ADC62080.1"/>
    </source>
</evidence>
<dbReference type="NCBIfam" id="TIGR01065">
    <property type="entry name" value="hlyIII"/>
    <property type="match status" value="1"/>
</dbReference>
<evidence type="ECO:0000256" key="7">
    <source>
        <dbReference type="PIRSR" id="PIRSR604254-1"/>
    </source>
</evidence>
<evidence type="ECO:0000256" key="8">
    <source>
        <dbReference type="SAM" id="Phobius"/>
    </source>
</evidence>
<gene>
    <name evidence="9" type="ordered locus">Alvin_1141</name>
</gene>
<feature type="binding site" evidence="7">
    <location>
        <position position="186"/>
    </location>
    <ligand>
        <name>Zn(2+)</name>
        <dbReference type="ChEBI" id="CHEBI:29105"/>
    </ligand>
</feature>
<keyword evidence="4 8" id="KW-0812">Transmembrane</keyword>
<dbReference type="RefSeq" id="WP_012970355.1">
    <property type="nucleotide sequence ID" value="NC_013851.1"/>
</dbReference>
<keyword evidence="10" id="KW-1185">Reference proteome</keyword>
<feature type="transmembrane region" description="Helical" evidence="8">
    <location>
        <begin position="77"/>
        <end position="94"/>
    </location>
</feature>
<sequence>MQPTERFNSTSHLIGAALALVGGLVLVRLAVQTGDGRAIVSTGIYVFTLFLLFLISTLYHSLSGRSKQIFRVLDHQAIYLLIAGTYTPFTLVGLKGTLGWAMFGTIWGLALFGIVFDALSRQGPRIIPVLIYLLMGWLCVFALPPVLAALPPDVFHWLLVGGLFYTAGILFYVLDHWYPACHGVWHLFVLAGSTSHYGAILLLLAASPRNMDACVGS</sequence>
<name>D3RSC1_ALLVD</name>
<feature type="binding site" evidence="7">
    <location>
        <position position="182"/>
    </location>
    <ligand>
        <name>Zn(2+)</name>
        <dbReference type="ChEBI" id="CHEBI:29105"/>
    </ligand>
</feature>
<keyword evidence="3" id="KW-1003">Cell membrane</keyword>
<dbReference type="PANTHER" id="PTHR20855">
    <property type="entry name" value="ADIPOR/PROGESTIN RECEPTOR-RELATED"/>
    <property type="match status" value="1"/>
</dbReference>
<dbReference type="STRING" id="572477.Alvin_1141"/>
<feature type="transmembrane region" description="Helical" evidence="8">
    <location>
        <begin position="154"/>
        <end position="174"/>
    </location>
</feature>
<dbReference type="GO" id="GO:0046872">
    <property type="term" value="F:metal ion binding"/>
    <property type="evidence" value="ECO:0007669"/>
    <property type="project" value="UniProtKB-KW"/>
</dbReference>
<evidence type="ECO:0000256" key="2">
    <source>
        <dbReference type="ARBA" id="ARBA00008488"/>
    </source>
</evidence>
<dbReference type="EMBL" id="CP001896">
    <property type="protein sequence ID" value="ADC62080.1"/>
    <property type="molecule type" value="Genomic_DNA"/>
</dbReference>
<dbReference type="InterPro" id="IPR004254">
    <property type="entry name" value="AdipoR/HlyIII-related"/>
</dbReference>
<protein>
    <submittedName>
        <fullName evidence="9">Channel protein, hemolysin III family</fullName>
    </submittedName>
</protein>
<feature type="transmembrane region" description="Helical" evidence="8">
    <location>
        <begin position="37"/>
        <end position="56"/>
    </location>
</feature>
<feature type="transmembrane region" description="Helical" evidence="8">
    <location>
        <begin position="186"/>
        <end position="207"/>
    </location>
</feature>
<dbReference type="eggNOG" id="COG1272">
    <property type="taxonomic scope" value="Bacteria"/>
</dbReference>
<dbReference type="GO" id="GO:0140911">
    <property type="term" value="F:pore-forming activity"/>
    <property type="evidence" value="ECO:0007669"/>
    <property type="project" value="InterPro"/>
</dbReference>
<proteinExistence type="inferred from homology"/>
<keyword evidence="7" id="KW-0479">Metal-binding</keyword>
<dbReference type="InterPro" id="IPR005744">
    <property type="entry name" value="Hy-lIII"/>
</dbReference>
<evidence type="ECO:0000256" key="6">
    <source>
        <dbReference type="ARBA" id="ARBA00023136"/>
    </source>
</evidence>
<dbReference type="GO" id="GO:0005886">
    <property type="term" value="C:plasma membrane"/>
    <property type="evidence" value="ECO:0007669"/>
    <property type="project" value="UniProtKB-SubCell"/>
</dbReference>
<dbReference type="Pfam" id="PF03006">
    <property type="entry name" value="HlyIII"/>
    <property type="match status" value="1"/>
</dbReference>
<comment type="subcellular location">
    <subcellularLocation>
        <location evidence="1">Cell membrane</location>
        <topology evidence="1">Multi-pass membrane protein</topology>
    </subcellularLocation>
</comment>
<evidence type="ECO:0000256" key="1">
    <source>
        <dbReference type="ARBA" id="ARBA00004651"/>
    </source>
</evidence>
<reference evidence="9 10" key="1">
    <citation type="journal article" date="2011" name="Stand. Genomic Sci.">
        <title>Complete genome sequence of Allochromatium vinosum DSM 180(T).</title>
        <authorList>
            <person name="Weissgerber T."/>
            <person name="Zigann R."/>
            <person name="Bruce D."/>
            <person name="Chang Y.J."/>
            <person name="Detter J.C."/>
            <person name="Han C."/>
            <person name="Hauser L."/>
            <person name="Jeffries C.D."/>
            <person name="Land M."/>
            <person name="Munk A.C."/>
            <person name="Tapia R."/>
            <person name="Dahl C."/>
        </authorList>
    </citation>
    <scope>NUCLEOTIDE SEQUENCE [LARGE SCALE GENOMIC DNA]</scope>
    <source>
        <strain evidence="10">ATCC 17899 / DSM 180 / NBRC 103801 / NCIMB 10441 / D</strain>
    </source>
</reference>
<evidence type="ECO:0000256" key="4">
    <source>
        <dbReference type="ARBA" id="ARBA00022692"/>
    </source>
</evidence>
<feature type="transmembrane region" description="Helical" evidence="8">
    <location>
        <begin position="12"/>
        <end position="31"/>
    </location>
</feature>
<evidence type="ECO:0000313" key="10">
    <source>
        <dbReference type="Proteomes" id="UP000001441"/>
    </source>
</evidence>
<feature type="binding site" evidence="7">
    <location>
        <position position="60"/>
    </location>
    <ligand>
        <name>Zn(2+)</name>
        <dbReference type="ChEBI" id="CHEBI:29105"/>
    </ligand>
</feature>
<keyword evidence="7" id="KW-0862">Zinc</keyword>
<dbReference type="AlphaFoldDB" id="D3RSC1"/>
<feature type="transmembrane region" description="Helical" evidence="8">
    <location>
        <begin position="100"/>
        <end position="119"/>
    </location>
</feature>
<accession>D3RSC1</accession>
<keyword evidence="6 8" id="KW-0472">Membrane</keyword>
<keyword evidence="5 8" id="KW-1133">Transmembrane helix</keyword>
<evidence type="ECO:0000256" key="5">
    <source>
        <dbReference type="ARBA" id="ARBA00022989"/>
    </source>
</evidence>
<dbReference type="Proteomes" id="UP000001441">
    <property type="component" value="Chromosome"/>
</dbReference>
<dbReference type="KEGG" id="alv:Alvin_1141"/>
<dbReference type="PANTHER" id="PTHR20855:SF3">
    <property type="entry name" value="LD03007P"/>
    <property type="match status" value="1"/>
</dbReference>